<keyword evidence="1" id="KW-0732">Signal</keyword>
<keyword evidence="3" id="KW-1185">Reference proteome</keyword>
<evidence type="ECO:0000313" key="2">
    <source>
        <dbReference type="EMBL" id="TPX60316.1"/>
    </source>
</evidence>
<dbReference type="OrthoDB" id="152248at2759"/>
<dbReference type="PANTHER" id="PTHR38847:SF1">
    <property type="entry name" value="PSEUDOURIDINE SYNTHASE RSUA_RLUA-LIKE DOMAIN-CONTAINING PROTEIN"/>
    <property type="match status" value="1"/>
</dbReference>
<dbReference type="STRING" id="109895.A0A507E940"/>
<feature type="chain" id="PRO_5021267867" description="Secreted protein" evidence="1">
    <location>
        <begin position="19"/>
        <end position="209"/>
    </location>
</feature>
<evidence type="ECO:0000256" key="1">
    <source>
        <dbReference type="SAM" id="SignalP"/>
    </source>
</evidence>
<dbReference type="Pfam" id="PF14273">
    <property type="entry name" value="DUF4360"/>
    <property type="match status" value="1"/>
</dbReference>
<dbReference type="AlphaFoldDB" id="A0A507E940"/>
<protein>
    <recommendedName>
        <fullName evidence="4">Secreted protein</fullName>
    </recommendedName>
</protein>
<name>A0A507E940_9FUNG</name>
<organism evidence="2 3">
    <name type="scientific">Powellomyces hirtus</name>
    <dbReference type="NCBI Taxonomy" id="109895"/>
    <lineage>
        <taxon>Eukaryota</taxon>
        <taxon>Fungi</taxon>
        <taxon>Fungi incertae sedis</taxon>
        <taxon>Chytridiomycota</taxon>
        <taxon>Chytridiomycota incertae sedis</taxon>
        <taxon>Chytridiomycetes</taxon>
        <taxon>Spizellomycetales</taxon>
        <taxon>Powellomycetaceae</taxon>
        <taxon>Powellomyces</taxon>
    </lineage>
</organism>
<dbReference type="PANTHER" id="PTHR38847">
    <property type="match status" value="1"/>
</dbReference>
<sequence>MKASVILPIAALIGAAAARPTDVVKPGPNQVYIKSVSYNGSGCPISPPSAKVVLADDQGSFTVLFDKFIAEAGPDVPRSENRKNCQLNVGIHIPGGFQFSIASADFRGWAQLDAKVSGLQTTQYYFQGNGKTVSTAARIPGPITDSYAIHEEIGFTSLSWSRCGEDSNVNINTAIFVDNSKAKTASGLLTTDSIDGKVQQIYGFQWQKC</sequence>
<comment type="caution">
    <text evidence="2">The sequence shown here is derived from an EMBL/GenBank/DDBJ whole genome shotgun (WGS) entry which is preliminary data.</text>
</comment>
<dbReference type="InterPro" id="IPR025649">
    <property type="entry name" value="DUF4360"/>
</dbReference>
<dbReference type="EMBL" id="QEAQ01000016">
    <property type="protein sequence ID" value="TPX60316.1"/>
    <property type="molecule type" value="Genomic_DNA"/>
</dbReference>
<evidence type="ECO:0000313" key="3">
    <source>
        <dbReference type="Proteomes" id="UP000318582"/>
    </source>
</evidence>
<feature type="signal peptide" evidence="1">
    <location>
        <begin position="1"/>
        <end position="18"/>
    </location>
</feature>
<reference evidence="2 3" key="1">
    <citation type="journal article" date="2019" name="Sci. Rep.">
        <title>Comparative genomics of chytrid fungi reveal insights into the obligate biotrophic and pathogenic lifestyle of Synchytrium endobioticum.</title>
        <authorList>
            <person name="van de Vossenberg B.T.L.H."/>
            <person name="Warris S."/>
            <person name="Nguyen H.D.T."/>
            <person name="van Gent-Pelzer M.P.E."/>
            <person name="Joly D.L."/>
            <person name="van de Geest H.C."/>
            <person name="Bonants P.J.M."/>
            <person name="Smith D.S."/>
            <person name="Levesque C.A."/>
            <person name="van der Lee T.A.J."/>
        </authorList>
    </citation>
    <scope>NUCLEOTIDE SEQUENCE [LARGE SCALE GENOMIC DNA]</scope>
    <source>
        <strain evidence="2 3">CBS 809.83</strain>
    </source>
</reference>
<gene>
    <name evidence="2" type="ORF">PhCBS80983_g01875</name>
</gene>
<evidence type="ECO:0008006" key="4">
    <source>
        <dbReference type="Google" id="ProtNLM"/>
    </source>
</evidence>
<dbReference type="Proteomes" id="UP000318582">
    <property type="component" value="Unassembled WGS sequence"/>
</dbReference>
<proteinExistence type="predicted"/>
<accession>A0A507E940</accession>